<evidence type="ECO:0000313" key="2">
    <source>
        <dbReference type="Proteomes" id="UP000269544"/>
    </source>
</evidence>
<evidence type="ECO:0000313" key="1">
    <source>
        <dbReference type="EMBL" id="VEJ34731.1"/>
    </source>
</evidence>
<keyword evidence="2" id="KW-1185">Reference proteome</keyword>
<dbReference type="Proteomes" id="UP000269544">
    <property type="component" value="Chromosome"/>
</dbReference>
<name>A0A3S5C245_9FIRM</name>
<reference evidence="1 2" key="1">
    <citation type="submission" date="2018-12" db="EMBL/GenBank/DDBJ databases">
        <authorList>
            <consortium name="Pathogen Informatics"/>
        </authorList>
    </citation>
    <scope>NUCLEOTIDE SEQUENCE [LARGE SCALE GENOMIC DNA]</scope>
    <source>
        <strain evidence="1 2">NCTC13079</strain>
    </source>
</reference>
<dbReference type="AlphaFoldDB" id="A0A3S5C245"/>
<gene>
    <name evidence="1" type="ORF">NCTC13079_00293</name>
</gene>
<protein>
    <submittedName>
        <fullName evidence="1">Uncharacterized protein</fullName>
    </submittedName>
</protein>
<accession>A0A3S5C245</accession>
<dbReference type="KEGG" id="piv:NCTC13079_00293"/>
<proteinExistence type="predicted"/>
<organism evidence="1 2">
    <name type="scientific">Aedoeadaptatus ivorii</name>
    <dbReference type="NCBI Taxonomy" id="54006"/>
    <lineage>
        <taxon>Bacteria</taxon>
        <taxon>Bacillati</taxon>
        <taxon>Bacillota</taxon>
        <taxon>Tissierellia</taxon>
        <taxon>Tissierellales</taxon>
        <taxon>Peptoniphilaceae</taxon>
        <taxon>Aedoeadaptatus</taxon>
    </lineage>
</organism>
<dbReference type="EMBL" id="LR134523">
    <property type="protein sequence ID" value="VEJ34731.1"/>
    <property type="molecule type" value="Genomic_DNA"/>
</dbReference>
<sequence length="237" mass="26723">MTTFNFARYKNVDNKYNMRCRYERRLIMKKITLLILLVFSILFPVSFSHAQETNVDKAYLIGEEGKIIELSPIDVTLRNANRKTIPLISEGSLLTKEYMYEVTPQNFGNTGTLQDIKWDSTGGLKAWVKISYGYSNGGYLLKSVEANWRKEDSSFVLSNAQITGICNGVNYYNGSPVTNQIKTWYVNPVKTIKYTNFTTPINGNASGLMGGKSSIHIRRGSSSWDLVLPVNAYHSNG</sequence>